<evidence type="ECO:0000256" key="12">
    <source>
        <dbReference type="RuleBase" id="RU362081"/>
    </source>
</evidence>
<keyword evidence="7 12" id="KW-0067">ATP-binding</keyword>
<keyword evidence="9 12" id="KW-1133">Transmembrane helix</keyword>
<keyword evidence="4 12" id="KW-0812">Transmembrane</keyword>
<dbReference type="PROSITE" id="PS50846">
    <property type="entry name" value="HMA_2"/>
    <property type="match status" value="1"/>
</dbReference>
<dbReference type="GeneID" id="25030955"/>
<dbReference type="Gene3D" id="3.40.50.1000">
    <property type="entry name" value="HAD superfamily/HAD-like"/>
    <property type="match status" value="1"/>
</dbReference>
<evidence type="ECO:0000256" key="7">
    <source>
        <dbReference type="ARBA" id="ARBA00022840"/>
    </source>
</evidence>
<dbReference type="InterPro" id="IPR036163">
    <property type="entry name" value="HMA_dom_sf"/>
</dbReference>
<evidence type="ECO:0000259" key="13">
    <source>
        <dbReference type="PROSITE" id="PS50846"/>
    </source>
</evidence>
<feature type="transmembrane region" description="Helical" evidence="12">
    <location>
        <begin position="172"/>
        <end position="190"/>
    </location>
</feature>
<dbReference type="GO" id="GO:0005524">
    <property type="term" value="F:ATP binding"/>
    <property type="evidence" value="ECO:0007669"/>
    <property type="project" value="UniProtKB-UniRule"/>
</dbReference>
<dbReference type="InterPro" id="IPR023214">
    <property type="entry name" value="HAD_sf"/>
</dbReference>
<dbReference type="Gene3D" id="2.70.150.10">
    <property type="entry name" value="Calcium-transporting ATPase, cytoplasmic transduction domain A"/>
    <property type="match status" value="1"/>
</dbReference>
<dbReference type="VEuPathDB" id="FungiDB:SOCG_01977"/>
<evidence type="ECO:0000256" key="5">
    <source>
        <dbReference type="ARBA" id="ARBA00022723"/>
    </source>
</evidence>
<dbReference type="InterPro" id="IPR023299">
    <property type="entry name" value="ATPase_P-typ_cyto_dom_N"/>
</dbReference>
<evidence type="ECO:0000256" key="8">
    <source>
        <dbReference type="ARBA" id="ARBA00022967"/>
    </source>
</evidence>
<keyword evidence="10 12" id="KW-0472">Membrane</keyword>
<evidence type="ECO:0000256" key="6">
    <source>
        <dbReference type="ARBA" id="ARBA00022741"/>
    </source>
</evidence>
<protein>
    <recommendedName>
        <fullName evidence="2">P-type Cu(+) transporter</fullName>
        <ecNumber evidence="2">7.2.2.8</ecNumber>
    </recommendedName>
    <alternativeName>
        <fullName evidence="11">Cu(2+)-ATPase</fullName>
    </alternativeName>
</protein>
<reference evidence="14 15" key="1">
    <citation type="journal article" date="2011" name="Science">
        <title>Comparative functional genomics of the fission yeasts.</title>
        <authorList>
            <person name="Rhind N."/>
            <person name="Chen Z."/>
            <person name="Yassour M."/>
            <person name="Thompson D.A."/>
            <person name="Haas B.J."/>
            <person name="Habib N."/>
            <person name="Wapinski I."/>
            <person name="Roy S."/>
            <person name="Lin M.F."/>
            <person name="Heiman D.I."/>
            <person name="Young S.K."/>
            <person name="Furuya K."/>
            <person name="Guo Y."/>
            <person name="Pidoux A."/>
            <person name="Chen H.M."/>
            <person name="Robbertse B."/>
            <person name="Goldberg J.M."/>
            <person name="Aoki K."/>
            <person name="Bayne E.H."/>
            <person name="Berlin A.M."/>
            <person name="Desjardins C.A."/>
            <person name="Dobbs E."/>
            <person name="Dukaj L."/>
            <person name="Fan L."/>
            <person name="FitzGerald M.G."/>
            <person name="French C."/>
            <person name="Gujja S."/>
            <person name="Hansen K."/>
            <person name="Keifenheim D."/>
            <person name="Levin J.Z."/>
            <person name="Mosher R.A."/>
            <person name="Mueller C.A."/>
            <person name="Pfiffner J."/>
            <person name="Priest M."/>
            <person name="Russ C."/>
            <person name="Smialowska A."/>
            <person name="Swoboda P."/>
            <person name="Sykes S.M."/>
            <person name="Vaughn M."/>
            <person name="Vengrova S."/>
            <person name="Yoder R."/>
            <person name="Zeng Q."/>
            <person name="Allshire R."/>
            <person name="Baulcombe D."/>
            <person name="Birren B.W."/>
            <person name="Brown W."/>
            <person name="Ekwall K."/>
            <person name="Kellis M."/>
            <person name="Leatherwood J."/>
            <person name="Levin H."/>
            <person name="Margalit H."/>
            <person name="Martienssen R."/>
            <person name="Nieduszynski C.A."/>
            <person name="Spatafora J.W."/>
            <person name="Friedman N."/>
            <person name="Dalgaard J.Z."/>
            <person name="Baumann P."/>
            <person name="Niki H."/>
            <person name="Regev A."/>
            <person name="Nusbaum C."/>
        </authorList>
    </citation>
    <scope>NUCLEOTIDE SEQUENCE [LARGE SCALE GENOMIC DNA]</scope>
    <source>
        <strain evidence="15">yFS286</strain>
    </source>
</reference>
<dbReference type="Proteomes" id="UP000016088">
    <property type="component" value="Unassembled WGS sequence"/>
</dbReference>
<dbReference type="Gene3D" id="3.30.70.100">
    <property type="match status" value="1"/>
</dbReference>
<dbReference type="SFLD" id="SFLDG00002">
    <property type="entry name" value="C1.7:_P-type_atpase_like"/>
    <property type="match status" value="1"/>
</dbReference>
<dbReference type="InterPro" id="IPR001757">
    <property type="entry name" value="P_typ_ATPase"/>
</dbReference>
<gene>
    <name evidence="14" type="ORF">SOCG_01977</name>
</gene>
<dbReference type="AlphaFoldDB" id="S9Q310"/>
<evidence type="ECO:0000256" key="11">
    <source>
        <dbReference type="ARBA" id="ARBA00080126"/>
    </source>
</evidence>
<name>S9Q310_SCHOY</name>
<dbReference type="SUPFAM" id="SSF56784">
    <property type="entry name" value="HAD-like"/>
    <property type="match status" value="1"/>
</dbReference>
<dbReference type="PROSITE" id="PS01047">
    <property type="entry name" value="HMA_1"/>
    <property type="match status" value="1"/>
</dbReference>
<feature type="transmembrane region" description="Helical" evidence="12">
    <location>
        <begin position="202"/>
        <end position="226"/>
    </location>
</feature>
<comment type="similarity">
    <text evidence="12">Belongs to the cation transport ATPase (P-type) (TC 3.A.3) family. Type IB subfamily.</text>
</comment>
<dbReference type="SUPFAM" id="SSF81665">
    <property type="entry name" value="Calcium ATPase, transmembrane domain M"/>
    <property type="match status" value="1"/>
</dbReference>
<dbReference type="CDD" id="cd02094">
    <property type="entry name" value="P-type_ATPase_Cu-like"/>
    <property type="match status" value="1"/>
</dbReference>
<dbReference type="InterPro" id="IPR044492">
    <property type="entry name" value="P_typ_ATPase_HD_dom"/>
</dbReference>
<dbReference type="GO" id="GO:0140581">
    <property type="term" value="F:P-type monovalent copper transporter activity"/>
    <property type="evidence" value="ECO:0007669"/>
    <property type="project" value="UniProtKB-EC"/>
</dbReference>
<dbReference type="InterPro" id="IPR006121">
    <property type="entry name" value="HMA_dom"/>
</dbReference>
<dbReference type="InterPro" id="IPR036412">
    <property type="entry name" value="HAD-like_sf"/>
</dbReference>
<keyword evidence="6 12" id="KW-0547">Nucleotide-binding</keyword>
<evidence type="ECO:0000256" key="2">
    <source>
        <dbReference type="ARBA" id="ARBA00012517"/>
    </source>
</evidence>
<dbReference type="OrthoDB" id="432719at2759"/>
<evidence type="ECO:0000256" key="9">
    <source>
        <dbReference type="ARBA" id="ARBA00022989"/>
    </source>
</evidence>
<dbReference type="SFLD" id="SFLDS00003">
    <property type="entry name" value="Haloacid_Dehalogenase"/>
    <property type="match status" value="1"/>
</dbReference>
<sequence>MVTTIINVQGMTCTSCVASIQAMLKSVEGMQQFTVSLLLERAVAVHDMSTLSPEDIIERIEDCGFDASIISTSEGEHGETALYYLPSPLNQELLEKVQSQINDLQGVLNVRQQTQPDAVIHVSYDSEITGPRTILEEIESMDITCTYKSVDSMSSRLHSFQRLDQAKVWRSRFIVCIIFSFFVMLLPKVFDSCETMRSVFLVPHLFGICASDLVSLLLSIPVQFGVGRVYYKTAFRSLKRYKANMDVLVCLGSTAAFLASVCLMLLYKAHHSDTYKTAPIFFDTSDMLLSFVTLGRYLESKAKGSTSAALSQLLNLSPSNTTIIQNDEQISIETDLVQRGDTVLVRPGDRISVDGVIIEGSSYIDESSLSGEPVPVFKKVDDYVLSGTVNGNGRILFRALKSPRESQLAVIVDLVQKAQTSKAPIQEFADKVAGIFVPVIITLAVSTFAFWYLFVTFSSSYPPIFNDSIGKFAVCLKLTISVIVVACPCALGLSTPTAVMVGTGVGALNGIIIKGGDILEALNKVDTVIFDKTGTLTRGELTVNQMEVVEENTKKLNISIDELWGLVYTAELASEHPIGKAITEKLQELSHTYSMELKSFLAIPGQGAKAEVLYKNRIFTLLLGNSLLLRENQIYTPLEIDHTLNFASNNGLTCVQISVNNEFLGFFGCMDELRPDAARCVSALKMMKKNVSLLTGDQLPTARRVAYDVGILASDVHAEAVPTTKTAIVQQKKDEGHRVAMVGDGINDSPSLALADVGIAPSSGSGIALESADVVLVRKDVLIDVAVAFDLAKVVVRRIRYNLVWACTYNLLMVPVAMGFLLPWNIYLNPMWASAAMMFSSLSVTLSSLLLKRWKRPSQYDTIEETSDFEGDTFKQKLRKLWDSLRNKLHMHSTQNSYQRVDNQV</sequence>
<dbReference type="HOGENOM" id="CLU_001771_0_2_1"/>
<dbReference type="PANTHER" id="PTHR46594:SF4">
    <property type="entry name" value="P-TYPE CATION-TRANSPORTING ATPASE"/>
    <property type="match status" value="1"/>
</dbReference>
<dbReference type="RefSeq" id="XP_013015925.1">
    <property type="nucleotide sequence ID" value="XM_013160471.1"/>
</dbReference>
<dbReference type="EMBL" id="KE503206">
    <property type="protein sequence ID" value="EPX74492.1"/>
    <property type="molecule type" value="Genomic_DNA"/>
</dbReference>
<dbReference type="InterPro" id="IPR008250">
    <property type="entry name" value="ATPase_P-typ_transduc_dom_A_sf"/>
</dbReference>
<feature type="transmembrane region" description="Helical" evidence="12">
    <location>
        <begin position="247"/>
        <end position="267"/>
    </location>
</feature>
<dbReference type="SUPFAM" id="SSF55008">
    <property type="entry name" value="HMA, heavy metal-associated domain"/>
    <property type="match status" value="1"/>
</dbReference>
<feature type="transmembrane region" description="Helical" evidence="12">
    <location>
        <begin position="469"/>
        <end position="493"/>
    </location>
</feature>
<feature type="domain" description="HMA" evidence="13">
    <location>
        <begin position="2"/>
        <end position="68"/>
    </location>
</feature>
<dbReference type="FunFam" id="3.30.70.100:FF:000001">
    <property type="entry name" value="ATPase copper transporting beta"/>
    <property type="match status" value="1"/>
</dbReference>
<dbReference type="eggNOG" id="KOG0207">
    <property type="taxonomic scope" value="Eukaryota"/>
</dbReference>
<dbReference type="Pfam" id="PF00403">
    <property type="entry name" value="HMA"/>
    <property type="match status" value="1"/>
</dbReference>
<dbReference type="Pfam" id="PF00702">
    <property type="entry name" value="Hydrolase"/>
    <property type="match status" value="1"/>
</dbReference>
<evidence type="ECO:0000256" key="3">
    <source>
        <dbReference type="ARBA" id="ARBA00022448"/>
    </source>
</evidence>
<comment type="subcellular location">
    <subcellularLocation>
        <location evidence="1 12">Membrane</location>
    </subcellularLocation>
</comment>
<dbReference type="Pfam" id="PF00122">
    <property type="entry name" value="E1-E2_ATPase"/>
    <property type="match status" value="1"/>
</dbReference>
<keyword evidence="3" id="KW-0813">Transport</keyword>
<feature type="transmembrane region" description="Helical" evidence="12">
    <location>
        <begin position="803"/>
        <end position="826"/>
    </location>
</feature>
<dbReference type="CDD" id="cd00371">
    <property type="entry name" value="HMA"/>
    <property type="match status" value="1"/>
</dbReference>
<dbReference type="NCBIfam" id="TIGR01494">
    <property type="entry name" value="ATPase_P-type"/>
    <property type="match status" value="2"/>
</dbReference>
<dbReference type="EC" id="7.2.2.8" evidence="2"/>
<feature type="transmembrane region" description="Helical" evidence="12">
    <location>
        <begin position="279"/>
        <end position="298"/>
    </location>
</feature>
<evidence type="ECO:0000313" key="14">
    <source>
        <dbReference type="EMBL" id="EPX74492.1"/>
    </source>
</evidence>
<dbReference type="Gene3D" id="3.40.1110.10">
    <property type="entry name" value="Calcium-transporting ATPase, cytoplasmic domain N"/>
    <property type="match status" value="1"/>
</dbReference>
<evidence type="ECO:0000256" key="1">
    <source>
        <dbReference type="ARBA" id="ARBA00004370"/>
    </source>
</evidence>
<dbReference type="PROSITE" id="PS00154">
    <property type="entry name" value="ATPASE_E1_E2"/>
    <property type="match status" value="1"/>
</dbReference>
<evidence type="ECO:0000256" key="4">
    <source>
        <dbReference type="ARBA" id="ARBA00022692"/>
    </source>
</evidence>
<dbReference type="InterPro" id="IPR027256">
    <property type="entry name" value="P-typ_ATPase_IB"/>
</dbReference>
<feature type="transmembrane region" description="Helical" evidence="12">
    <location>
        <begin position="432"/>
        <end position="454"/>
    </location>
</feature>
<evidence type="ECO:0000313" key="15">
    <source>
        <dbReference type="Proteomes" id="UP000016088"/>
    </source>
</evidence>
<dbReference type="SFLD" id="SFLDF00027">
    <property type="entry name" value="p-type_atpase"/>
    <property type="match status" value="1"/>
</dbReference>
<dbReference type="PANTHER" id="PTHR46594">
    <property type="entry name" value="P-TYPE CATION-TRANSPORTING ATPASE"/>
    <property type="match status" value="1"/>
</dbReference>
<proteinExistence type="inferred from homology"/>
<dbReference type="OMA" id="HWMLPAW"/>
<dbReference type="InterPro" id="IPR017969">
    <property type="entry name" value="Heavy-metal-associated_CS"/>
</dbReference>
<dbReference type="GO" id="GO:0030003">
    <property type="term" value="P:intracellular monoatomic cation homeostasis"/>
    <property type="evidence" value="ECO:0007669"/>
    <property type="project" value="UniProtKB-ARBA"/>
</dbReference>
<evidence type="ECO:0000256" key="10">
    <source>
        <dbReference type="ARBA" id="ARBA00023136"/>
    </source>
</evidence>
<keyword evidence="15" id="KW-1185">Reference proteome</keyword>
<dbReference type="GO" id="GO:0016020">
    <property type="term" value="C:membrane"/>
    <property type="evidence" value="ECO:0007669"/>
    <property type="project" value="UniProtKB-SubCell"/>
</dbReference>
<keyword evidence="8" id="KW-1278">Translocase</keyword>
<dbReference type="InterPro" id="IPR059000">
    <property type="entry name" value="ATPase_P-type_domA"/>
</dbReference>
<dbReference type="NCBIfam" id="TIGR01525">
    <property type="entry name" value="ATPase-IB_hvy"/>
    <property type="match status" value="1"/>
</dbReference>
<dbReference type="InterPro" id="IPR023298">
    <property type="entry name" value="ATPase_P-typ_TM_dom_sf"/>
</dbReference>
<dbReference type="PRINTS" id="PR00942">
    <property type="entry name" value="CUATPASEI"/>
</dbReference>
<dbReference type="GO" id="GO:0046872">
    <property type="term" value="F:metal ion binding"/>
    <property type="evidence" value="ECO:0007669"/>
    <property type="project" value="UniProtKB-KW"/>
</dbReference>
<dbReference type="InterPro" id="IPR018303">
    <property type="entry name" value="ATPase_P-typ_P_site"/>
</dbReference>
<dbReference type="GO" id="GO:0016887">
    <property type="term" value="F:ATP hydrolysis activity"/>
    <property type="evidence" value="ECO:0007669"/>
    <property type="project" value="InterPro"/>
</dbReference>
<accession>S9Q310</accession>
<dbReference type="PRINTS" id="PR00119">
    <property type="entry name" value="CATATPASE"/>
</dbReference>
<dbReference type="FunFam" id="2.70.150.10:FF:000002">
    <property type="entry name" value="Copper-transporting ATPase 1, putative"/>
    <property type="match status" value="1"/>
</dbReference>
<feature type="transmembrane region" description="Helical" evidence="12">
    <location>
        <begin position="832"/>
        <end position="851"/>
    </location>
</feature>
<organism evidence="14 15">
    <name type="scientific">Schizosaccharomyces octosporus (strain yFS286)</name>
    <name type="common">Fission yeast</name>
    <name type="synonym">Octosporomyces octosporus</name>
    <dbReference type="NCBI Taxonomy" id="483514"/>
    <lineage>
        <taxon>Eukaryota</taxon>
        <taxon>Fungi</taxon>
        <taxon>Dikarya</taxon>
        <taxon>Ascomycota</taxon>
        <taxon>Taphrinomycotina</taxon>
        <taxon>Schizosaccharomycetes</taxon>
        <taxon>Schizosaccharomycetales</taxon>
        <taxon>Schizosaccharomycetaceae</taxon>
        <taxon>Schizosaccharomyces</taxon>
    </lineage>
</organism>
<keyword evidence="5 12" id="KW-0479">Metal-binding</keyword>
<dbReference type="SUPFAM" id="SSF81653">
    <property type="entry name" value="Calcium ATPase, transduction domain A"/>
    <property type="match status" value="1"/>
</dbReference>